<accession>A0A370S1G5</accession>
<protein>
    <submittedName>
        <fullName evidence="1">Uncharacterized protein DUF2591</fullName>
    </submittedName>
</protein>
<dbReference type="Proteomes" id="UP000255365">
    <property type="component" value="Unassembled WGS sequence"/>
</dbReference>
<comment type="caution">
    <text evidence="1">The sequence shown here is derived from an EMBL/GenBank/DDBJ whole genome shotgun (WGS) entry which is preliminary data.</text>
</comment>
<name>A0A370S1G5_PSEJE</name>
<dbReference type="EMBL" id="QRAV01000024">
    <property type="protein sequence ID" value="RDL13587.1"/>
    <property type="molecule type" value="Genomic_DNA"/>
</dbReference>
<evidence type="ECO:0000313" key="2">
    <source>
        <dbReference type="Proteomes" id="UP000255365"/>
    </source>
</evidence>
<dbReference type="Pfam" id="PF10765">
    <property type="entry name" value="Phage_P22_NinX"/>
    <property type="match status" value="1"/>
</dbReference>
<reference evidence="1 2" key="1">
    <citation type="submission" date="2018-07" db="EMBL/GenBank/DDBJ databases">
        <title>Genome sequencing of rice bacterial endophytes.</title>
        <authorList>
            <person name="Venturi V."/>
        </authorList>
    </citation>
    <scope>NUCLEOTIDE SEQUENCE [LARGE SCALE GENOMIC DNA]</scope>
    <source>
        <strain evidence="1 2">E2333</strain>
    </source>
</reference>
<dbReference type="InterPro" id="IPR019701">
    <property type="entry name" value="Phage_P22_NinX"/>
</dbReference>
<dbReference type="AlphaFoldDB" id="A0A370S1G5"/>
<dbReference type="RefSeq" id="WP_115148289.1">
    <property type="nucleotide sequence ID" value="NZ_QRAV01000024.1"/>
</dbReference>
<evidence type="ECO:0000313" key="1">
    <source>
        <dbReference type="EMBL" id="RDL13587.1"/>
    </source>
</evidence>
<organism evidence="1 2">
    <name type="scientific">Pseudomonas jessenii</name>
    <dbReference type="NCBI Taxonomy" id="77298"/>
    <lineage>
        <taxon>Bacteria</taxon>
        <taxon>Pseudomonadati</taxon>
        <taxon>Pseudomonadota</taxon>
        <taxon>Gammaproteobacteria</taxon>
        <taxon>Pseudomonadales</taxon>
        <taxon>Pseudomonadaceae</taxon>
        <taxon>Pseudomonas</taxon>
    </lineage>
</organism>
<proteinExistence type="predicted"/>
<sequence>MTEFVEVKTSEMLGAALNWATFCAIYTGMQPTINVIESTSKSIFPGGRPVTFPRAVSLSYSGAYGVEHHWYPSSDWECGGPLFTRFNIDFTVERNDLIFASVCDDAGMPVMQGEVNGAFAPNHLIAACRAIVASVLGETVSVPKELLS</sequence>
<gene>
    <name evidence="1" type="ORF">DEU51_12464</name>
</gene>